<dbReference type="PANTHER" id="PTHR37946">
    <property type="entry name" value="SLL1969 PROTEIN"/>
    <property type="match status" value="1"/>
</dbReference>
<dbReference type="PANTHER" id="PTHR37946:SF1">
    <property type="entry name" value="SLL1969 PROTEIN"/>
    <property type="match status" value="1"/>
</dbReference>
<accession>A0ABR9V2V5</accession>
<gene>
    <name evidence="1" type="ORF">IQ215_05780</name>
</gene>
<dbReference type="RefSeq" id="WP_193800365.1">
    <property type="nucleotide sequence ID" value="NZ_JADEWC010000009.1"/>
</dbReference>
<evidence type="ECO:0000313" key="1">
    <source>
        <dbReference type="EMBL" id="MBE9222203.1"/>
    </source>
</evidence>
<reference evidence="1 2" key="1">
    <citation type="submission" date="2020-10" db="EMBL/GenBank/DDBJ databases">
        <authorList>
            <person name="Castelo-Branco R."/>
            <person name="Eusebio N."/>
            <person name="Adriana R."/>
            <person name="Vieira A."/>
            <person name="Brugerolle De Fraissinette N."/>
            <person name="Rezende De Castro R."/>
            <person name="Schneider M.P."/>
            <person name="Vasconcelos V."/>
            <person name="Leao P.N."/>
        </authorList>
    </citation>
    <scope>NUCLEOTIDE SEQUENCE [LARGE SCALE GENOMIC DNA]</scope>
    <source>
        <strain evidence="1 2">LEGE 03274</strain>
    </source>
</reference>
<keyword evidence="1" id="KW-0378">Hydrolase</keyword>
<dbReference type="InterPro" id="IPR029058">
    <property type="entry name" value="AB_hydrolase_fold"/>
</dbReference>
<evidence type="ECO:0000313" key="2">
    <source>
        <dbReference type="Proteomes" id="UP000654604"/>
    </source>
</evidence>
<dbReference type="EMBL" id="JADEWC010000009">
    <property type="protein sequence ID" value="MBE9222203.1"/>
    <property type="molecule type" value="Genomic_DNA"/>
</dbReference>
<dbReference type="Gene3D" id="3.40.50.1820">
    <property type="entry name" value="alpha/beta hydrolase"/>
    <property type="match status" value="1"/>
</dbReference>
<keyword evidence="2" id="KW-1185">Reference proteome</keyword>
<organism evidence="1 2">
    <name type="scientific">Cyanobacterium stanieri LEGE 03274</name>
    <dbReference type="NCBI Taxonomy" id="1828756"/>
    <lineage>
        <taxon>Bacteria</taxon>
        <taxon>Bacillati</taxon>
        <taxon>Cyanobacteriota</taxon>
        <taxon>Cyanophyceae</taxon>
        <taxon>Oscillatoriophycideae</taxon>
        <taxon>Chroococcales</taxon>
        <taxon>Geminocystaceae</taxon>
        <taxon>Cyanobacterium</taxon>
    </lineage>
</organism>
<dbReference type="Pfam" id="PF02089">
    <property type="entry name" value="Palm_thioest"/>
    <property type="match status" value="1"/>
</dbReference>
<dbReference type="GO" id="GO:0016787">
    <property type="term" value="F:hydrolase activity"/>
    <property type="evidence" value="ECO:0007669"/>
    <property type="project" value="UniProtKB-KW"/>
</dbReference>
<dbReference type="SUPFAM" id="SSF53474">
    <property type="entry name" value="alpha/beta-Hydrolases"/>
    <property type="match status" value="1"/>
</dbReference>
<comment type="caution">
    <text evidence="1">The sequence shown here is derived from an EMBL/GenBank/DDBJ whole genome shotgun (WGS) entry which is preliminary data.</text>
</comment>
<name>A0ABR9V2V5_9CHRO</name>
<dbReference type="Proteomes" id="UP000654604">
    <property type="component" value="Unassembled WGS sequence"/>
</dbReference>
<proteinExistence type="predicted"/>
<protein>
    <submittedName>
        <fullName evidence="1">Alpha/beta fold hydrolase</fullName>
    </submittedName>
</protein>
<sequence>MNPILLIHGFMDRSIVFDQMLSYLVNEGHNVHTIDLTPRYGTADLKVLAQQVKKYIDDTFNKEEKINLLGFSMGGLVTRYYLQRLGGVEKVNKYISISAPNNGTFTAYFLPFVGIKQMRPRSDFLLDLNKDIISELDKVKCLFLWTPFDLMIFPAQSSIMASFNAETIPVLTHKWMVSDDRVLERINLFLKDE</sequence>